<name>A0AAV4Q008_9ARAC</name>
<dbReference type="Proteomes" id="UP001054837">
    <property type="component" value="Unassembled WGS sequence"/>
</dbReference>
<accession>A0AAV4Q008</accession>
<gene>
    <name evidence="1" type="ORF">CDAR_99171</name>
</gene>
<dbReference type="EMBL" id="BPLQ01003787">
    <property type="protein sequence ID" value="GIY03263.1"/>
    <property type="molecule type" value="Genomic_DNA"/>
</dbReference>
<evidence type="ECO:0000313" key="1">
    <source>
        <dbReference type="EMBL" id="GIY03263.1"/>
    </source>
</evidence>
<sequence length="108" mass="12104">MPSLKIPDRICSTENQSPFLQHSAVLPPFFLRTVEESTDKNRIFGVMERSSPEEEEKKDRGGIILLFVLEVFKNAASLLSNSRCSQNSGMLLGESQQSAKKFLENLDA</sequence>
<keyword evidence="2" id="KW-1185">Reference proteome</keyword>
<comment type="caution">
    <text evidence="1">The sequence shown here is derived from an EMBL/GenBank/DDBJ whole genome shotgun (WGS) entry which is preliminary data.</text>
</comment>
<proteinExistence type="predicted"/>
<evidence type="ECO:0000313" key="2">
    <source>
        <dbReference type="Proteomes" id="UP001054837"/>
    </source>
</evidence>
<protein>
    <submittedName>
        <fullName evidence="1">Uncharacterized protein</fullName>
    </submittedName>
</protein>
<dbReference type="AlphaFoldDB" id="A0AAV4Q008"/>
<reference evidence="1 2" key="1">
    <citation type="submission" date="2021-06" db="EMBL/GenBank/DDBJ databases">
        <title>Caerostris darwini draft genome.</title>
        <authorList>
            <person name="Kono N."/>
            <person name="Arakawa K."/>
        </authorList>
    </citation>
    <scope>NUCLEOTIDE SEQUENCE [LARGE SCALE GENOMIC DNA]</scope>
</reference>
<organism evidence="1 2">
    <name type="scientific">Caerostris darwini</name>
    <dbReference type="NCBI Taxonomy" id="1538125"/>
    <lineage>
        <taxon>Eukaryota</taxon>
        <taxon>Metazoa</taxon>
        <taxon>Ecdysozoa</taxon>
        <taxon>Arthropoda</taxon>
        <taxon>Chelicerata</taxon>
        <taxon>Arachnida</taxon>
        <taxon>Araneae</taxon>
        <taxon>Araneomorphae</taxon>
        <taxon>Entelegynae</taxon>
        <taxon>Araneoidea</taxon>
        <taxon>Araneidae</taxon>
        <taxon>Caerostris</taxon>
    </lineage>
</organism>